<evidence type="ECO:0000259" key="5">
    <source>
        <dbReference type="PROSITE" id="PS50977"/>
    </source>
</evidence>
<dbReference type="RefSeq" id="WP_139097679.1">
    <property type="nucleotide sequence ID" value="NZ_VDFW01000013.1"/>
</dbReference>
<dbReference type="GO" id="GO:0003700">
    <property type="term" value="F:DNA-binding transcription factor activity"/>
    <property type="evidence" value="ECO:0007669"/>
    <property type="project" value="TreeGrafter"/>
</dbReference>
<evidence type="ECO:0000313" key="6">
    <source>
        <dbReference type="EMBL" id="TNC24891.1"/>
    </source>
</evidence>
<accession>A0A5C4LYS6</accession>
<feature type="domain" description="HTH tetR-type" evidence="5">
    <location>
        <begin position="13"/>
        <end position="73"/>
    </location>
</feature>
<name>A0A5C4LYS6_9PSEU</name>
<evidence type="ECO:0000256" key="1">
    <source>
        <dbReference type="ARBA" id="ARBA00023015"/>
    </source>
</evidence>
<evidence type="ECO:0000256" key="2">
    <source>
        <dbReference type="ARBA" id="ARBA00023125"/>
    </source>
</evidence>
<protein>
    <submittedName>
        <fullName evidence="6">TetR family transcriptional regulator</fullName>
    </submittedName>
</protein>
<dbReference type="SUPFAM" id="SSF46689">
    <property type="entry name" value="Homeodomain-like"/>
    <property type="match status" value="1"/>
</dbReference>
<dbReference type="InterPro" id="IPR050109">
    <property type="entry name" value="HTH-type_TetR-like_transc_reg"/>
</dbReference>
<comment type="caution">
    <text evidence="6">The sequence shown here is derived from an EMBL/GenBank/DDBJ whole genome shotgun (WGS) entry which is preliminary data.</text>
</comment>
<feature type="DNA-binding region" description="H-T-H motif" evidence="4">
    <location>
        <begin position="36"/>
        <end position="55"/>
    </location>
</feature>
<evidence type="ECO:0000256" key="3">
    <source>
        <dbReference type="ARBA" id="ARBA00023163"/>
    </source>
</evidence>
<dbReference type="Gene3D" id="1.10.10.60">
    <property type="entry name" value="Homeodomain-like"/>
    <property type="match status" value="1"/>
</dbReference>
<gene>
    <name evidence="6" type="ORF">FG385_16770</name>
</gene>
<evidence type="ECO:0000256" key="4">
    <source>
        <dbReference type="PROSITE-ProRule" id="PRU00335"/>
    </source>
</evidence>
<proteinExistence type="predicted"/>
<dbReference type="OrthoDB" id="3211155at2"/>
<dbReference type="PANTHER" id="PTHR30055:SF234">
    <property type="entry name" value="HTH-TYPE TRANSCRIPTIONAL REGULATOR BETI"/>
    <property type="match status" value="1"/>
</dbReference>
<evidence type="ECO:0000313" key="7">
    <source>
        <dbReference type="Proteomes" id="UP000305546"/>
    </source>
</evidence>
<dbReference type="Gene3D" id="1.10.357.10">
    <property type="entry name" value="Tetracycline Repressor, domain 2"/>
    <property type="match status" value="1"/>
</dbReference>
<dbReference type="AlphaFoldDB" id="A0A5C4LYS6"/>
<dbReference type="InterPro" id="IPR009057">
    <property type="entry name" value="Homeodomain-like_sf"/>
</dbReference>
<dbReference type="Pfam" id="PF00440">
    <property type="entry name" value="TetR_N"/>
    <property type="match status" value="1"/>
</dbReference>
<keyword evidence="2 4" id="KW-0238">DNA-binding</keyword>
<keyword evidence="3" id="KW-0804">Transcription</keyword>
<dbReference type="EMBL" id="VDFW01000013">
    <property type="protein sequence ID" value="TNC24891.1"/>
    <property type="molecule type" value="Genomic_DNA"/>
</dbReference>
<dbReference type="InterPro" id="IPR001647">
    <property type="entry name" value="HTH_TetR"/>
</dbReference>
<dbReference type="Proteomes" id="UP000305546">
    <property type="component" value="Unassembled WGS sequence"/>
</dbReference>
<keyword evidence="1" id="KW-0805">Transcription regulation</keyword>
<dbReference type="Pfam" id="PF17754">
    <property type="entry name" value="TetR_C_14"/>
    <property type="match status" value="1"/>
</dbReference>
<sequence length="211" mass="23126">MKTEPGLRERKKQQTRRRISDTAIALFAERGFDQVPVAEIARRAEVSEATVFNYFPAKEDLVYAGMATFENALIEAVRAREPGVSVLDAFRDFLVRPRGALADRDPEAMARVATVARVAAGSAALRARERQNFDQFTSALAELLAAESGAPPDDMRAWVVANALMGVNRAMQEAVHRAALDGRTGKRVADRILADGHRALDLLERGLGTRP</sequence>
<dbReference type="GO" id="GO:0000976">
    <property type="term" value="F:transcription cis-regulatory region binding"/>
    <property type="evidence" value="ECO:0007669"/>
    <property type="project" value="TreeGrafter"/>
</dbReference>
<keyword evidence="7" id="KW-1185">Reference proteome</keyword>
<dbReference type="PRINTS" id="PR00455">
    <property type="entry name" value="HTHTETR"/>
</dbReference>
<reference evidence="6 7" key="1">
    <citation type="submission" date="2019-06" db="EMBL/GenBank/DDBJ databases">
        <title>Amycolatopsis alkalitolerans sp. nov., isolated from Gastrodia elata Blume.</title>
        <authorList>
            <person name="Narsing Rao M.P."/>
            <person name="Li W.J."/>
        </authorList>
    </citation>
    <scope>NUCLEOTIDE SEQUENCE [LARGE SCALE GENOMIC DNA]</scope>
    <source>
        <strain evidence="6 7">SYSUP0005</strain>
    </source>
</reference>
<dbReference type="PROSITE" id="PS50977">
    <property type="entry name" value="HTH_TETR_2"/>
    <property type="match status" value="1"/>
</dbReference>
<organism evidence="6 7">
    <name type="scientific">Amycolatopsis alkalitolerans</name>
    <dbReference type="NCBI Taxonomy" id="2547244"/>
    <lineage>
        <taxon>Bacteria</taxon>
        <taxon>Bacillati</taxon>
        <taxon>Actinomycetota</taxon>
        <taxon>Actinomycetes</taxon>
        <taxon>Pseudonocardiales</taxon>
        <taxon>Pseudonocardiaceae</taxon>
        <taxon>Amycolatopsis</taxon>
    </lineage>
</organism>
<dbReference type="InterPro" id="IPR041347">
    <property type="entry name" value="MftR_C"/>
</dbReference>
<dbReference type="PANTHER" id="PTHR30055">
    <property type="entry name" value="HTH-TYPE TRANSCRIPTIONAL REGULATOR RUTR"/>
    <property type="match status" value="1"/>
</dbReference>